<dbReference type="SUPFAM" id="SSF46689">
    <property type="entry name" value="Homeodomain-like"/>
    <property type="match status" value="2"/>
</dbReference>
<dbReference type="Pfam" id="PF00046">
    <property type="entry name" value="Homeodomain"/>
    <property type="match status" value="2"/>
</dbReference>
<evidence type="ECO:0000313" key="8">
    <source>
        <dbReference type="EMBL" id="CAB3996177.1"/>
    </source>
</evidence>
<feature type="domain" description="Homeobox" evidence="7">
    <location>
        <begin position="92"/>
        <end position="142"/>
    </location>
</feature>
<dbReference type="Gene3D" id="1.10.10.60">
    <property type="entry name" value="Homeodomain-like"/>
    <property type="match status" value="2"/>
</dbReference>
<dbReference type="GO" id="GO:0005634">
    <property type="term" value="C:nucleus"/>
    <property type="evidence" value="ECO:0007669"/>
    <property type="project" value="UniProtKB-SubCell"/>
</dbReference>
<dbReference type="GO" id="GO:0000981">
    <property type="term" value="F:DNA-binding transcription factor activity, RNA polymerase II-specific"/>
    <property type="evidence" value="ECO:0007669"/>
    <property type="project" value="InterPro"/>
</dbReference>
<evidence type="ECO:0000313" key="9">
    <source>
        <dbReference type="Proteomes" id="UP001152795"/>
    </source>
</evidence>
<keyword evidence="3 5" id="KW-0371">Homeobox</keyword>
<evidence type="ECO:0000256" key="2">
    <source>
        <dbReference type="ARBA" id="ARBA00023125"/>
    </source>
</evidence>
<dbReference type="InterPro" id="IPR020479">
    <property type="entry name" value="HD_metazoa"/>
</dbReference>
<dbReference type="PANTHER" id="PTHR24333:SF5">
    <property type="entry name" value="VENT HOMEOBOX"/>
    <property type="match status" value="1"/>
</dbReference>
<dbReference type="Proteomes" id="UP001152795">
    <property type="component" value="Unassembled WGS sequence"/>
</dbReference>
<comment type="caution">
    <text evidence="8">The sequence shown here is derived from an EMBL/GenBank/DDBJ whole genome shotgun (WGS) entry which is preliminary data.</text>
</comment>
<dbReference type="AlphaFoldDB" id="A0A6S7HQ59"/>
<gene>
    <name evidence="8" type="ORF">PACLA_8A086564</name>
</gene>
<feature type="non-terminal residue" evidence="8">
    <location>
        <position position="1"/>
    </location>
</feature>
<evidence type="ECO:0000256" key="6">
    <source>
        <dbReference type="RuleBase" id="RU000682"/>
    </source>
</evidence>
<dbReference type="OrthoDB" id="6159439at2759"/>
<feature type="DNA-binding region" description="Homeobox" evidence="5">
    <location>
        <begin position="262"/>
        <end position="321"/>
    </location>
</feature>
<keyword evidence="2 5" id="KW-0238">DNA-binding</keyword>
<dbReference type="EMBL" id="CACRXK020002815">
    <property type="protein sequence ID" value="CAB3996177.1"/>
    <property type="molecule type" value="Genomic_DNA"/>
</dbReference>
<dbReference type="InterPro" id="IPR001356">
    <property type="entry name" value="HD"/>
</dbReference>
<name>A0A6S7HQ59_PARCT</name>
<feature type="non-terminal residue" evidence="8">
    <location>
        <position position="352"/>
    </location>
</feature>
<dbReference type="PROSITE" id="PS00027">
    <property type="entry name" value="HOMEOBOX_1"/>
    <property type="match status" value="2"/>
</dbReference>
<organism evidence="8 9">
    <name type="scientific">Paramuricea clavata</name>
    <name type="common">Red gorgonian</name>
    <name type="synonym">Violescent sea-whip</name>
    <dbReference type="NCBI Taxonomy" id="317549"/>
    <lineage>
        <taxon>Eukaryota</taxon>
        <taxon>Metazoa</taxon>
        <taxon>Cnidaria</taxon>
        <taxon>Anthozoa</taxon>
        <taxon>Octocorallia</taxon>
        <taxon>Malacalcyonacea</taxon>
        <taxon>Plexauridae</taxon>
        <taxon>Paramuricea</taxon>
    </lineage>
</organism>
<accession>A0A6S7HQ59</accession>
<evidence type="ECO:0000259" key="7">
    <source>
        <dbReference type="PROSITE" id="PS50071"/>
    </source>
</evidence>
<feature type="DNA-binding region" description="Homeobox" evidence="5">
    <location>
        <begin position="94"/>
        <end position="143"/>
    </location>
</feature>
<feature type="domain" description="Homeobox" evidence="7">
    <location>
        <begin position="260"/>
        <end position="320"/>
    </location>
</feature>
<dbReference type="PRINTS" id="PR00031">
    <property type="entry name" value="HTHREPRESSR"/>
</dbReference>
<reference evidence="8" key="1">
    <citation type="submission" date="2020-04" db="EMBL/GenBank/DDBJ databases">
        <authorList>
            <person name="Alioto T."/>
            <person name="Alioto T."/>
            <person name="Gomez Garrido J."/>
        </authorList>
    </citation>
    <scope>NUCLEOTIDE SEQUENCE</scope>
    <source>
        <strain evidence="8">A484AB</strain>
    </source>
</reference>
<sequence>ITPQFPTMEPVFKRLIVNSLLNNLTGQKFRDGFTGGFRVKQDPTEKSNFHFKERSSDFPCNPRLLLTRSGNDDRVVWHATVELRSSRGIGPTRAQLKTLEDTFRRQKYLSVGVRGELARSLGLTEDQVKTWFQNRRTKFKKNAKKRAIPIGRKTNPSVLLRKFNYGKHCDVFCAVLEKSKKYSHVGAVTLFNCRLVNFRVPVNLKNDDEDEIDDPFLRCFICVCLKLPKGSSDTNRLIQSNDIFSEFYMHDLDRSSVNIHKMRRRRTAFTSSQLKSLEEKFDDKKYLTISERNKLAKSLNLSDTQVKTWFQNRRTKWKKQNISTSLTDCAIAIDRNTINYYCIIHYVYTRSL</sequence>
<dbReference type="InterPro" id="IPR017970">
    <property type="entry name" value="Homeobox_CS"/>
</dbReference>
<comment type="subcellular location">
    <subcellularLocation>
        <location evidence="1 5 6">Nucleus</location>
    </subcellularLocation>
</comment>
<dbReference type="InterPro" id="IPR009057">
    <property type="entry name" value="Homeodomain-like_sf"/>
</dbReference>
<dbReference type="InterPro" id="IPR050848">
    <property type="entry name" value="Homeobox_TF"/>
</dbReference>
<keyword evidence="9" id="KW-1185">Reference proteome</keyword>
<dbReference type="GO" id="GO:0003677">
    <property type="term" value="F:DNA binding"/>
    <property type="evidence" value="ECO:0007669"/>
    <property type="project" value="UniProtKB-UniRule"/>
</dbReference>
<dbReference type="CDD" id="cd00086">
    <property type="entry name" value="homeodomain"/>
    <property type="match status" value="2"/>
</dbReference>
<evidence type="ECO:0000256" key="4">
    <source>
        <dbReference type="ARBA" id="ARBA00023242"/>
    </source>
</evidence>
<dbReference type="PROSITE" id="PS50071">
    <property type="entry name" value="HOMEOBOX_2"/>
    <property type="match status" value="2"/>
</dbReference>
<keyword evidence="4 5" id="KW-0539">Nucleus</keyword>
<evidence type="ECO:0000256" key="3">
    <source>
        <dbReference type="ARBA" id="ARBA00023155"/>
    </source>
</evidence>
<evidence type="ECO:0000256" key="5">
    <source>
        <dbReference type="PROSITE-ProRule" id="PRU00108"/>
    </source>
</evidence>
<dbReference type="InterPro" id="IPR000047">
    <property type="entry name" value="HTH_motif"/>
</dbReference>
<proteinExistence type="predicted"/>
<evidence type="ECO:0000256" key="1">
    <source>
        <dbReference type="ARBA" id="ARBA00004123"/>
    </source>
</evidence>
<protein>
    <submittedName>
        <fullName evidence="8">BarH-like 1 homeobox</fullName>
    </submittedName>
</protein>
<dbReference type="PANTHER" id="PTHR24333">
    <property type="entry name" value="HOMEO BOX HB9 LIKE A-RELATED"/>
    <property type="match status" value="1"/>
</dbReference>
<dbReference type="PRINTS" id="PR00024">
    <property type="entry name" value="HOMEOBOX"/>
</dbReference>
<dbReference type="SMART" id="SM00389">
    <property type="entry name" value="HOX"/>
    <property type="match status" value="2"/>
</dbReference>